<dbReference type="PANTHER" id="PTHR42912:SF93">
    <property type="entry name" value="N6-ADENOSINE-METHYLTRANSFERASE TMT1A"/>
    <property type="match status" value="1"/>
</dbReference>
<dbReference type="Pfam" id="PF08241">
    <property type="entry name" value="Methyltransf_11"/>
    <property type="match status" value="1"/>
</dbReference>
<evidence type="ECO:0000313" key="3">
    <source>
        <dbReference type="Proteomes" id="UP000031278"/>
    </source>
</evidence>
<gene>
    <name evidence="2" type="ORF">RJ45_18855</name>
</gene>
<sequence>MKSKMYSTFASEYDEVIQDNIYNAHLERPTLQAMLPDLNDLDVLDLGCGSGVYAQYLLGQGAKHVTCIDYSKEMIQLVARKAQKADFTDKITAYSQDLSKGLPKEKDASADLVISSLMVHYIEDLNPLFSEVQRVLRAGGLFVFSTHHPFADFECTQSGNYFERELVQEEWNTVGKPVQVSFYRRSLTEITNALTQKGLVITQLTEGEVSEKVKEMDAGRYEYLSKNPNFIFIKCHKLA</sequence>
<dbReference type="CDD" id="cd02440">
    <property type="entry name" value="AdoMet_MTases"/>
    <property type="match status" value="1"/>
</dbReference>
<dbReference type="EMBL" id="JWLZ01000182">
    <property type="protein sequence ID" value="KHT62216.1"/>
    <property type="molecule type" value="Genomic_DNA"/>
</dbReference>
<dbReference type="GO" id="GO:0008757">
    <property type="term" value="F:S-adenosylmethionine-dependent methyltransferase activity"/>
    <property type="evidence" value="ECO:0007669"/>
    <property type="project" value="InterPro"/>
</dbReference>
<dbReference type="SUPFAM" id="SSF53335">
    <property type="entry name" value="S-adenosyl-L-methionine-dependent methyltransferases"/>
    <property type="match status" value="1"/>
</dbReference>
<dbReference type="GO" id="GO:0032259">
    <property type="term" value="P:methylation"/>
    <property type="evidence" value="ECO:0007669"/>
    <property type="project" value="UniProtKB-KW"/>
</dbReference>
<dbReference type="PANTHER" id="PTHR42912">
    <property type="entry name" value="METHYLTRANSFERASE"/>
    <property type="match status" value="1"/>
</dbReference>
<keyword evidence="2" id="KW-0808">Transferase</keyword>
<comment type="caution">
    <text evidence="2">The sequence shown here is derived from an EMBL/GenBank/DDBJ whole genome shotgun (WGS) entry which is preliminary data.</text>
</comment>
<dbReference type="Gene3D" id="3.40.50.150">
    <property type="entry name" value="Vaccinia Virus protein VP39"/>
    <property type="match status" value="1"/>
</dbReference>
<protein>
    <submittedName>
        <fullName evidence="2">SAM-dependent methyltransferase</fullName>
    </submittedName>
</protein>
<feature type="domain" description="Methyltransferase type 11" evidence="1">
    <location>
        <begin position="44"/>
        <end position="144"/>
    </location>
</feature>
<dbReference type="InterPro" id="IPR013216">
    <property type="entry name" value="Methyltransf_11"/>
</dbReference>
<dbReference type="InterPro" id="IPR029063">
    <property type="entry name" value="SAM-dependent_MTases_sf"/>
</dbReference>
<dbReference type="InterPro" id="IPR050508">
    <property type="entry name" value="Methyltransf_Superfamily"/>
</dbReference>
<dbReference type="Proteomes" id="UP000031278">
    <property type="component" value="Unassembled WGS sequence"/>
</dbReference>
<keyword evidence="2" id="KW-0489">Methyltransferase</keyword>
<name>A0A0B9GTX1_9GAMM</name>
<organism evidence="2 3">
    <name type="scientific">Photobacterium gaetbulicola</name>
    <dbReference type="NCBI Taxonomy" id="1295392"/>
    <lineage>
        <taxon>Bacteria</taxon>
        <taxon>Pseudomonadati</taxon>
        <taxon>Pseudomonadota</taxon>
        <taxon>Gammaproteobacteria</taxon>
        <taxon>Vibrionales</taxon>
        <taxon>Vibrionaceae</taxon>
        <taxon>Photobacterium</taxon>
    </lineage>
</organism>
<proteinExistence type="predicted"/>
<evidence type="ECO:0000259" key="1">
    <source>
        <dbReference type="Pfam" id="PF08241"/>
    </source>
</evidence>
<reference evidence="2 3" key="1">
    <citation type="submission" date="2014-12" db="EMBL/GenBank/DDBJ databases">
        <title>Genome sequencing of Photobacterium gaetbulicola AD005a.</title>
        <authorList>
            <person name="Adrian T.G.S."/>
            <person name="Chan K.G."/>
        </authorList>
    </citation>
    <scope>NUCLEOTIDE SEQUENCE [LARGE SCALE GENOMIC DNA]</scope>
    <source>
        <strain evidence="2 3">AD005a</strain>
    </source>
</reference>
<evidence type="ECO:0000313" key="2">
    <source>
        <dbReference type="EMBL" id="KHT62216.1"/>
    </source>
</evidence>
<dbReference type="RefSeq" id="WP_039465932.1">
    <property type="nucleotide sequence ID" value="NZ_JWLZ01000182.1"/>
</dbReference>
<accession>A0A0B9GTX1</accession>
<dbReference type="AlphaFoldDB" id="A0A0B9GTX1"/>